<evidence type="ECO:0000256" key="7">
    <source>
        <dbReference type="ARBA" id="ARBA00023004"/>
    </source>
</evidence>
<protein>
    <recommendedName>
        <fullName evidence="9">4Fe-4S ferredoxin-type domain-containing protein</fullName>
    </recommendedName>
</protein>
<dbReference type="AlphaFoldDB" id="A0A0S7WVK3"/>
<dbReference type="PROSITE" id="PS51379">
    <property type="entry name" value="4FE4S_FER_2"/>
    <property type="match status" value="2"/>
</dbReference>
<organism evidence="10 11">
    <name type="scientific">candidate division TA06 bacterium DG_24</name>
    <dbReference type="NCBI Taxonomy" id="1703770"/>
    <lineage>
        <taxon>Bacteria</taxon>
        <taxon>Bacteria division TA06</taxon>
    </lineage>
</organism>
<dbReference type="PANTHER" id="PTHR43498">
    <property type="entry name" value="FERREDOXIN:COB-COM HETERODISULFIDE REDUCTASE SUBUNIT A"/>
    <property type="match status" value="1"/>
</dbReference>
<dbReference type="GO" id="GO:0046872">
    <property type="term" value="F:metal ion binding"/>
    <property type="evidence" value="ECO:0007669"/>
    <property type="project" value="UniProtKB-KW"/>
</dbReference>
<comment type="cofactor">
    <cofactor evidence="1">
        <name>FAD</name>
        <dbReference type="ChEBI" id="CHEBI:57692"/>
    </cofactor>
</comment>
<feature type="domain" description="4Fe-4S ferredoxin-type" evidence="9">
    <location>
        <begin position="35"/>
        <end position="64"/>
    </location>
</feature>
<dbReference type="SUPFAM" id="SSF51905">
    <property type="entry name" value="FAD/NAD(P)-binding domain"/>
    <property type="match status" value="1"/>
</dbReference>
<keyword evidence="6" id="KW-0560">Oxidoreductase</keyword>
<dbReference type="InterPro" id="IPR017900">
    <property type="entry name" value="4Fe4S_Fe_S_CS"/>
</dbReference>
<dbReference type="InterPro" id="IPR036188">
    <property type="entry name" value="FAD/NAD-bd_sf"/>
</dbReference>
<proteinExistence type="inferred from homology"/>
<comment type="similarity">
    <text evidence="2">Belongs to the HdrA family.</text>
</comment>
<dbReference type="GO" id="GO:0051539">
    <property type="term" value="F:4 iron, 4 sulfur cluster binding"/>
    <property type="evidence" value="ECO:0007669"/>
    <property type="project" value="UniProtKB-KW"/>
</dbReference>
<dbReference type="EMBL" id="LIZS01000005">
    <property type="protein sequence ID" value="KPJ54208.1"/>
    <property type="molecule type" value="Genomic_DNA"/>
</dbReference>
<feature type="domain" description="4Fe-4S ferredoxin-type" evidence="9">
    <location>
        <begin position="82"/>
        <end position="116"/>
    </location>
</feature>
<keyword evidence="7" id="KW-0408">Iron</keyword>
<keyword evidence="5" id="KW-0285">Flavoprotein</keyword>
<gene>
    <name evidence="10" type="ORF">AMJ39_01245</name>
</gene>
<sequence>MLDAGRHPRIELLAYSDVIDVSGSVGDFRVKVRRRARYVDEERCTACGLCVEKCPKKVPDEFDMTLRERRAIYLYFAQGIPAVMTIDPDACIYFEKGKCRVCERVCEREAIDFEQSERDVELDVGAIVVATGLDLFDPSQLVEYGYGRIPNVITGLEYERLINATGPTQGHLLRPSDGKLAERVGYVQCVGSRDTRYCNYCSSICCMCSIKDAMLAREHDPKSMSYIFHTDFRNAGKWFQRYQIRGEEDYGIEYIRGRVAEITEDDEHNPVLWFEDTRTGAVSSLTVDLVVLATAAVPSRGTAEIARLLTLEVDEHGFIRGNGRSGEETSVEGIFACGFCRGPADIPESVCQASAAAALAARIVVCRK</sequence>
<evidence type="ECO:0000256" key="6">
    <source>
        <dbReference type="ARBA" id="ARBA00023002"/>
    </source>
</evidence>
<keyword evidence="4" id="KW-0479">Metal-binding</keyword>
<dbReference type="Gene3D" id="3.50.50.60">
    <property type="entry name" value="FAD/NAD(P)-binding domain"/>
    <property type="match status" value="1"/>
</dbReference>
<evidence type="ECO:0000256" key="5">
    <source>
        <dbReference type="ARBA" id="ARBA00022827"/>
    </source>
</evidence>
<dbReference type="STRING" id="1703770.AMJ39_01245"/>
<dbReference type="PROSITE" id="PS00198">
    <property type="entry name" value="4FE4S_FER_1"/>
    <property type="match status" value="1"/>
</dbReference>
<dbReference type="Proteomes" id="UP000052008">
    <property type="component" value="Unassembled WGS sequence"/>
</dbReference>
<dbReference type="InterPro" id="IPR039650">
    <property type="entry name" value="HdrA-like"/>
</dbReference>
<evidence type="ECO:0000256" key="4">
    <source>
        <dbReference type="ARBA" id="ARBA00022723"/>
    </source>
</evidence>
<keyword evidence="5" id="KW-0274">FAD</keyword>
<evidence type="ECO:0000313" key="10">
    <source>
        <dbReference type="EMBL" id="KPJ54208.1"/>
    </source>
</evidence>
<reference evidence="10 11" key="1">
    <citation type="journal article" date="2015" name="Microbiome">
        <title>Genomic resolution of linkages in carbon, nitrogen, and sulfur cycling among widespread estuary sediment bacteria.</title>
        <authorList>
            <person name="Baker B.J."/>
            <person name="Lazar C.S."/>
            <person name="Teske A.P."/>
            <person name="Dick G.J."/>
        </authorList>
    </citation>
    <scope>NUCLEOTIDE SEQUENCE [LARGE SCALE GENOMIC DNA]</scope>
    <source>
        <strain evidence="10">DG_24</strain>
    </source>
</reference>
<name>A0A0S7WVK3_UNCT6</name>
<dbReference type="InterPro" id="IPR017896">
    <property type="entry name" value="4Fe4S_Fe-S-bd"/>
</dbReference>
<dbReference type="GO" id="GO:0016491">
    <property type="term" value="F:oxidoreductase activity"/>
    <property type="evidence" value="ECO:0007669"/>
    <property type="project" value="UniProtKB-KW"/>
</dbReference>
<evidence type="ECO:0000256" key="2">
    <source>
        <dbReference type="ARBA" id="ARBA00006561"/>
    </source>
</evidence>
<evidence type="ECO:0000313" key="11">
    <source>
        <dbReference type="Proteomes" id="UP000052008"/>
    </source>
</evidence>
<evidence type="ECO:0000256" key="8">
    <source>
        <dbReference type="ARBA" id="ARBA00023014"/>
    </source>
</evidence>
<evidence type="ECO:0000259" key="9">
    <source>
        <dbReference type="PROSITE" id="PS51379"/>
    </source>
</evidence>
<dbReference type="Pfam" id="PF00037">
    <property type="entry name" value="Fer4"/>
    <property type="match status" value="1"/>
</dbReference>
<accession>A0A0S7WVK3</accession>
<keyword evidence="3" id="KW-0004">4Fe-4S</keyword>
<dbReference type="PANTHER" id="PTHR43498:SF1">
    <property type="entry name" value="COB--COM HETERODISULFIDE REDUCTASE IRON-SULFUR SUBUNIT A"/>
    <property type="match status" value="1"/>
</dbReference>
<evidence type="ECO:0000256" key="3">
    <source>
        <dbReference type="ARBA" id="ARBA00022485"/>
    </source>
</evidence>
<evidence type="ECO:0000256" key="1">
    <source>
        <dbReference type="ARBA" id="ARBA00001974"/>
    </source>
</evidence>
<dbReference type="Gene3D" id="3.30.70.20">
    <property type="match status" value="1"/>
</dbReference>
<comment type="caution">
    <text evidence="10">The sequence shown here is derived from an EMBL/GenBank/DDBJ whole genome shotgun (WGS) entry which is preliminary data.</text>
</comment>
<dbReference type="SUPFAM" id="SSF54862">
    <property type="entry name" value="4Fe-4S ferredoxins"/>
    <property type="match status" value="1"/>
</dbReference>
<keyword evidence="8" id="KW-0411">Iron-sulfur</keyword>